<reference evidence="2 3" key="1">
    <citation type="journal article" date="2024" name="Commun. Biol.">
        <title>Comparative genomic analysis of thermophilic fungi reveals convergent evolutionary adaptations and gene losses.</title>
        <authorList>
            <person name="Steindorff A.S."/>
            <person name="Aguilar-Pontes M.V."/>
            <person name="Robinson A.J."/>
            <person name="Andreopoulos B."/>
            <person name="LaButti K."/>
            <person name="Kuo A."/>
            <person name="Mondo S."/>
            <person name="Riley R."/>
            <person name="Otillar R."/>
            <person name="Haridas S."/>
            <person name="Lipzen A."/>
            <person name="Grimwood J."/>
            <person name="Schmutz J."/>
            <person name="Clum A."/>
            <person name="Reid I.D."/>
            <person name="Moisan M.C."/>
            <person name="Butler G."/>
            <person name="Nguyen T.T.M."/>
            <person name="Dewar K."/>
            <person name="Conant G."/>
            <person name="Drula E."/>
            <person name="Henrissat B."/>
            <person name="Hansel C."/>
            <person name="Singer S."/>
            <person name="Hutchinson M.I."/>
            <person name="de Vries R.P."/>
            <person name="Natvig D.O."/>
            <person name="Powell A.J."/>
            <person name="Tsang A."/>
            <person name="Grigoriev I.V."/>
        </authorList>
    </citation>
    <scope>NUCLEOTIDE SEQUENCE [LARGE SCALE GENOMIC DNA]</scope>
    <source>
        <strain evidence="2 3">ATCC 24622</strain>
    </source>
</reference>
<proteinExistence type="predicted"/>
<dbReference type="EMBL" id="JAZHXJ010000084">
    <property type="protein sequence ID" value="KAL1875939.1"/>
    <property type="molecule type" value="Genomic_DNA"/>
</dbReference>
<organism evidence="2 3">
    <name type="scientific">Phialemonium thermophilum</name>
    <dbReference type="NCBI Taxonomy" id="223376"/>
    <lineage>
        <taxon>Eukaryota</taxon>
        <taxon>Fungi</taxon>
        <taxon>Dikarya</taxon>
        <taxon>Ascomycota</taxon>
        <taxon>Pezizomycotina</taxon>
        <taxon>Sordariomycetes</taxon>
        <taxon>Sordariomycetidae</taxon>
        <taxon>Cephalothecales</taxon>
        <taxon>Cephalothecaceae</taxon>
        <taxon>Phialemonium</taxon>
    </lineage>
</organism>
<sequence length="90" mass="9691">MVLQCRSCRLAFDEAVSEVEPAEWRGARLRPKSAPRRSHNATSGLGSNGVPILSHKKVVKRGGGPCGFSLTPDDSVGAFPPIPKRDHNTK</sequence>
<protein>
    <submittedName>
        <fullName evidence="2">Uncharacterized protein</fullName>
    </submittedName>
</protein>
<feature type="region of interest" description="Disordered" evidence="1">
    <location>
        <begin position="64"/>
        <end position="90"/>
    </location>
</feature>
<keyword evidence="3" id="KW-1185">Reference proteome</keyword>
<feature type="region of interest" description="Disordered" evidence="1">
    <location>
        <begin position="27"/>
        <end position="52"/>
    </location>
</feature>
<feature type="compositionally biased region" description="Basic residues" evidence="1">
    <location>
        <begin position="27"/>
        <end position="39"/>
    </location>
</feature>
<evidence type="ECO:0000256" key="1">
    <source>
        <dbReference type="SAM" id="MobiDB-lite"/>
    </source>
</evidence>
<evidence type="ECO:0000313" key="2">
    <source>
        <dbReference type="EMBL" id="KAL1875939.1"/>
    </source>
</evidence>
<evidence type="ECO:0000313" key="3">
    <source>
        <dbReference type="Proteomes" id="UP001586593"/>
    </source>
</evidence>
<comment type="caution">
    <text evidence="2">The sequence shown here is derived from an EMBL/GenBank/DDBJ whole genome shotgun (WGS) entry which is preliminary data.</text>
</comment>
<accession>A0ABR3XJR9</accession>
<name>A0ABR3XJR9_9PEZI</name>
<gene>
    <name evidence="2" type="ORF">VTK73DRAFT_9723</name>
</gene>
<dbReference type="Proteomes" id="UP001586593">
    <property type="component" value="Unassembled WGS sequence"/>
</dbReference>